<accession>A0AAX4HRR2</accession>
<keyword evidence="1" id="KW-1133">Transmembrane helix</keyword>
<feature type="transmembrane region" description="Helical" evidence="1">
    <location>
        <begin position="160"/>
        <end position="185"/>
    </location>
</feature>
<feature type="transmembrane region" description="Helical" evidence="1">
    <location>
        <begin position="278"/>
        <end position="295"/>
    </location>
</feature>
<dbReference type="Proteomes" id="UP001324634">
    <property type="component" value="Chromosome"/>
</dbReference>
<dbReference type="Pfam" id="PF05940">
    <property type="entry name" value="NnrS"/>
    <property type="match status" value="1"/>
</dbReference>
<sequence length="367" mass="41307">MKYINEPYRVFFPLGTLLFLCGILLWIPQLFNSGEYPVLLHRALMLNGFTASFIGGFLMTAVPKFSQTEEAKPIEVGAFFAVVMLALVSGHMGHEACLKVASALQPITILAFLLRRITKRKQNPPYSFVFIFVGLILWALSSILGIFIESDALMRLHYEGAIAAIILGVGSRLIPGILGHVEIVAAQRSQYERPIPIFKTVPIHFFFLIAAFVGSYFAQEDIGNWIRLVVVGVISFTYWKLYLAPKDKTALTWCIWFSAWLITLSFFLRALWTDAGIHASHSFFINGIALLSFLIATRVLQSHGPKKKELENEKLLFVVTGLVFISSVTRVSAYLLEESYQRHLGYSALILSAAAILWGWKYLRYAK</sequence>
<dbReference type="EMBL" id="CP139487">
    <property type="protein sequence ID" value="WPU66073.1"/>
    <property type="molecule type" value="Genomic_DNA"/>
</dbReference>
<feature type="transmembrane region" description="Helical" evidence="1">
    <location>
        <begin position="345"/>
        <end position="363"/>
    </location>
</feature>
<feature type="transmembrane region" description="Helical" evidence="1">
    <location>
        <begin position="250"/>
        <end position="272"/>
    </location>
</feature>
<feature type="transmembrane region" description="Helical" evidence="1">
    <location>
        <begin position="126"/>
        <end position="148"/>
    </location>
</feature>
<feature type="transmembrane region" description="Helical" evidence="1">
    <location>
        <begin position="74"/>
        <end position="92"/>
    </location>
</feature>
<organism evidence="2 3">
    <name type="scientific">Peredibacter starrii</name>
    <dbReference type="NCBI Taxonomy" id="28202"/>
    <lineage>
        <taxon>Bacteria</taxon>
        <taxon>Pseudomonadati</taxon>
        <taxon>Bdellovibrionota</taxon>
        <taxon>Bacteriovoracia</taxon>
        <taxon>Bacteriovoracales</taxon>
        <taxon>Bacteriovoracaceae</taxon>
        <taxon>Peredibacter</taxon>
    </lineage>
</organism>
<dbReference type="RefSeq" id="WP_321397835.1">
    <property type="nucleotide sequence ID" value="NZ_CP139487.1"/>
</dbReference>
<reference evidence="2 3" key="1">
    <citation type="submission" date="2023-11" db="EMBL/GenBank/DDBJ databases">
        <title>Peredibacter starrii A3.12.</title>
        <authorList>
            <person name="Mitchell R.J."/>
        </authorList>
    </citation>
    <scope>NUCLEOTIDE SEQUENCE [LARGE SCALE GENOMIC DNA]</scope>
    <source>
        <strain evidence="2 3">A3.12</strain>
    </source>
</reference>
<feature type="transmembrane region" description="Helical" evidence="1">
    <location>
        <begin position="197"/>
        <end position="218"/>
    </location>
</feature>
<keyword evidence="3" id="KW-1185">Reference proteome</keyword>
<feature type="transmembrane region" description="Helical" evidence="1">
    <location>
        <begin position="12"/>
        <end position="31"/>
    </location>
</feature>
<name>A0AAX4HRR2_9BACT</name>
<dbReference type="AlphaFoldDB" id="A0AAX4HRR2"/>
<evidence type="ECO:0000313" key="2">
    <source>
        <dbReference type="EMBL" id="WPU66073.1"/>
    </source>
</evidence>
<keyword evidence="1" id="KW-0472">Membrane</keyword>
<feature type="transmembrane region" description="Helical" evidence="1">
    <location>
        <begin position="224"/>
        <end position="243"/>
    </location>
</feature>
<evidence type="ECO:0000313" key="3">
    <source>
        <dbReference type="Proteomes" id="UP001324634"/>
    </source>
</evidence>
<keyword evidence="1" id="KW-0812">Transmembrane</keyword>
<evidence type="ECO:0000256" key="1">
    <source>
        <dbReference type="SAM" id="Phobius"/>
    </source>
</evidence>
<feature type="transmembrane region" description="Helical" evidence="1">
    <location>
        <begin position="43"/>
        <end position="62"/>
    </location>
</feature>
<protein>
    <submittedName>
        <fullName evidence="2">NnrS family protein</fullName>
    </submittedName>
</protein>
<proteinExistence type="predicted"/>
<dbReference type="InterPro" id="IPR010266">
    <property type="entry name" value="NnrS"/>
</dbReference>
<dbReference type="KEGG" id="psti:SOO65_04875"/>
<feature type="transmembrane region" description="Helical" evidence="1">
    <location>
        <begin position="315"/>
        <end position="333"/>
    </location>
</feature>
<gene>
    <name evidence="2" type="ORF">SOO65_04875</name>
</gene>